<evidence type="ECO:0000313" key="4">
    <source>
        <dbReference type="Proteomes" id="UP001517367"/>
    </source>
</evidence>
<name>A0ABW9JMG2_9SPHI</name>
<gene>
    <name evidence="3" type="ORF">E5L68_019865</name>
</gene>
<dbReference type="Pfam" id="PF13229">
    <property type="entry name" value="Beta_helix"/>
    <property type="match status" value="1"/>
</dbReference>
<dbReference type="Gene3D" id="2.160.20.10">
    <property type="entry name" value="Single-stranded right-handed beta-helix, Pectin lyase-like"/>
    <property type="match status" value="1"/>
</dbReference>
<organism evidence="3 4">
    <name type="scientific">Pedobacter helvus</name>
    <dbReference type="NCBI Taxonomy" id="2563444"/>
    <lineage>
        <taxon>Bacteria</taxon>
        <taxon>Pseudomonadati</taxon>
        <taxon>Bacteroidota</taxon>
        <taxon>Sphingobacteriia</taxon>
        <taxon>Sphingobacteriales</taxon>
        <taxon>Sphingobacteriaceae</taxon>
        <taxon>Pedobacter</taxon>
    </lineage>
</organism>
<dbReference type="InterPro" id="IPR011050">
    <property type="entry name" value="Pectin_lyase_fold/virulence"/>
</dbReference>
<evidence type="ECO:0000313" key="3">
    <source>
        <dbReference type="EMBL" id="MFN0293644.1"/>
    </source>
</evidence>
<accession>A0ABW9JMG2</accession>
<evidence type="ECO:0000259" key="2">
    <source>
        <dbReference type="Pfam" id="PF18962"/>
    </source>
</evidence>
<keyword evidence="4" id="KW-1185">Reference proteome</keyword>
<evidence type="ECO:0000259" key="1">
    <source>
        <dbReference type="Pfam" id="PF13229"/>
    </source>
</evidence>
<dbReference type="SUPFAM" id="SSF51126">
    <property type="entry name" value="Pectin lyase-like"/>
    <property type="match status" value="1"/>
</dbReference>
<comment type="caution">
    <text evidence="3">The sequence shown here is derived from an EMBL/GenBank/DDBJ whole genome shotgun (WGS) entry which is preliminary data.</text>
</comment>
<dbReference type="SMART" id="SM00710">
    <property type="entry name" value="PbH1"/>
    <property type="match status" value="8"/>
</dbReference>
<dbReference type="InterPro" id="IPR039448">
    <property type="entry name" value="Beta_helix"/>
</dbReference>
<sequence length="977" mass="107498">MKKYYLYLLVVFAALLFQVGQIFGQVNSISNPIIAWQFARGYTGASGNATGQEVTVNSTTNHANLEISVLKRGAGASIPSGANTRTFNATFPNAGTKSDAQQNNRYYEFSVQAKTGYKVSLTALRVVLRRLSTSPNTYRWAFSVNEPSKADNAKVFTEIGSSDISHTNTDSNGDLQDQVTLSGITAIQNVSADSAVTFRLYAWGATAANAPLSIGKSNNNDGTGGNNNIALAIGGSVTGVVDIYAPFEPWNQTVWASHYDGSGKLTKAFNLDRNVVFGTRATPWQPEFSSAYVGSYLLEVAKQGITINGNNVEIDVRSAEKSQSLVDLYVAGRDPWTNGTTIGGLRHSLNEELGTANTLIKKLKISGFNRGMVFTNTGNGHPVLLDSCTFTRNNFGIYLNGKNNAIIQNCTIIESGMGGVYSGSKSQSNIFRYNLFRDNMLSQHQPSYGNFIGDTFFNTQLRRNTFAKSLVTNSSLSHIGISIFRNAGEDDNLREEIPHNLVIDSNTFDGYSIGIHVASRMGRYPSYDISKEGRDYAFYNQIKKNDFLDCSIGIKINSEGNTVDGNSFTNTTYQIVLHPVFFKLINNTINNQSGDTVHVWYMKGNYSAVPNQAFLFNYHDDANSLILRNEKRVEVLSTTGTPTFTAAGGLNSGEFELNPTPPLDVLVDHRVGAPLVRKEGEFQEDLAGNEVVAIWNDKISRITNTDYYSIIIFDQNGMEINRCGRSEIGWSQLAVGYFVRTEGEMEIAVVPKTAIDGKYPVYIFRRGFAEPQTILYPDNTDASIQISTDSLHHLVVTFDSSARNLLSFKAEPDKFGSAVVVSWKTENGLGTKEFVIEKKTNAEGFLPIGKKTSTDKHGAYEYQFLDASRNEGISYYRLRQVAHNGSNTYSSIVSAKFIKGFSFFPNPAGDKITVHYSTANGKAALKLIAIDGREVLKQNLADGSSSCEVDVSTLNTGNYLLLFENKQRRYTLKFIKK</sequence>
<dbReference type="Pfam" id="PF18962">
    <property type="entry name" value="Por_Secre_tail"/>
    <property type="match status" value="1"/>
</dbReference>
<dbReference type="RefSeq" id="WP_138729309.1">
    <property type="nucleotide sequence ID" value="NZ_SRMP02000051.1"/>
</dbReference>
<dbReference type="InterPro" id="IPR012334">
    <property type="entry name" value="Pectin_lyas_fold"/>
</dbReference>
<protein>
    <submittedName>
        <fullName evidence="3">T9SS type A sorting domain-containing protein</fullName>
    </submittedName>
</protein>
<feature type="domain" description="Secretion system C-terminal sorting" evidence="2">
    <location>
        <begin position="904"/>
        <end position="975"/>
    </location>
</feature>
<dbReference type="InterPro" id="IPR006626">
    <property type="entry name" value="PbH1"/>
</dbReference>
<reference evidence="3 4" key="1">
    <citation type="submission" date="2024-12" db="EMBL/GenBank/DDBJ databases">
        <authorList>
            <person name="Hu S."/>
        </authorList>
    </citation>
    <scope>NUCLEOTIDE SEQUENCE [LARGE SCALE GENOMIC DNA]</scope>
    <source>
        <strain evidence="3 4">P-25</strain>
    </source>
</reference>
<feature type="domain" description="Right handed beta helix" evidence="1">
    <location>
        <begin position="354"/>
        <end position="466"/>
    </location>
</feature>
<dbReference type="EMBL" id="SRMP02000051">
    <property type="protein sequence ID" value="MFN0293644.1"/>
    <property type="molecule type" value="Genomic_DNA"/>
</dbReference>
<proteinExistence type="predicted"/>
<dbReference type="NCBIfam" id="TIGR04183">
    <property type="entry name" value="Por_Secre_tail"/>
    <property type="match status" value="1"/>
</dbReference>
<dbReference type="InterPro" id="IPR026444">
    <property type="entry name" value="Secre_tail"/>
</dbReference>
<dbReference type="Proteomes" id="UP001517367">
    <property type="component" value="Unassembled WGS sequence"/>
</dbReference>